<protein>
    <submittedName>
        <fullName evidence="1">Uncharacterized protein</fullName>
    </submittedName>
</protein>
<gene>
    <name evidence="1" type="ORF">O6H91_20G053900</name>
</gene>
<comment type="caution">
    <text evidence="1">The sequence shown here is derived from an EMBL/GenBank/DDBJ whole genome shotgun (WGS) entry which is preliminary data.</text>
</comment>
<dbReference type="EMBL" id="CM055111">
    <property type="protein sequence ID" value="KAJ7519734.1"/>
    <property type="molecule type" value="Genomic_DNA"/>
</dbReference>
<keyword evidence="2" id="KW-1185">Reference proteome</keyword>
<organism evidence="1 2">
    <name type="scientific">Diphasiastrum complanatum</name>
    <name type="common">Issler's clubmoss</name>
    <name type="synonym">Lycopodium complanatum</name>
    <dbReference type="NCBI Taxonomy" id="34168"/>
    <lineage>
        <taxon>Eukaryota</taxon>
        <taxon>Viridiplantae</taxon>
        <taxon>Streptophyta</taxon>
        <taxon>Embryophyta</taxon>
        <taxon>Tracheophyta</taxon>
        <taxon>Lycopodiopsida</taxon>
        <taxon>Lycopodiales</taxon>
        <taxon>Lycopodiaceae</taxon>
        <taxon>Lycopodioideae</taxon>
        <taxon>Diphasiastrum</taxon>
    </lineage>
</organism>
<dbReference type="Proteomes" id="UP001162992">
    <property type="component" value="Chromosome 20"/>
</dbReference>
<proteinExistence type="predicted"/>
<accession>A0ACC2AQD7</accession>
<evidence type="ECO:0000313" key="1">
    <source>
        <dbReference type="EMBL" id="KAJ7519734.1"/>
    </source>
</evidence>
<name>A0ACC2AQD7_DIPCM</name>
<sequence>MGSRIAGEVGELTPQLSSGREKGFSGQIAREEADDNNVAAEDVNNGGVFSQKTQQIVSSLLWQGGTAFDAWFNAASTQVAQVLLTFPYSFAQMGVASGIFFQVFYGLVGCWTCFMITSLYADYRKAKEREIQKNHTIQWFEVLDGLLGKRWKLAGLIFNTALLFCTASIQLIACGSTVYYINSSLSKRTWTLIFGASFVSTIFIPTIHNYRIWSLIGIIMTTYTAWYLTIAAATHGQIKIVQHSHKHDLVQYFTGATNQLYAFGGHAITVEIMHAMWKPRKFKSVYLYAILYIFTLTIPSATTVYWAFGDILLQNSNALSVFPRTRFRDAAVVLMLMHQLIVFGIIAIPVYLLWEKALGIHLSKNFLLRTVFRIPVVLSIWFVSLMIPFFGPINSAVGSLLVTFSVYIIPCSAHMIYYRSSTARQNAVEQPPFFIRSWTLMYVINAFIIVCVLVLGVGFGGWASITNIVRQVHTFGLFAKCFQCPKKS</sequence>
<evidence type="ECO:0000313" key="2">
    <source>
        <dbReference type="Proteomes" id="UP001162992"/>
    </source>
</evidence>
<reference evidence="2" key="1">
    <citation type="journal article" date="2024" name="Proc. Natl. Acad. Sci. U.S.A.">
        <title>Extraordinary preservation of gene collinearity over three hundred million years revealed in homosporous lycophytes.</title>
        <authorList>
            <person name="Li C."/>
            <person name="Wickell D."/>
            <person name="Kuo L.Y."/>
            <person name="Chen X."/>
            <person name="Nie B."/>
            <person name="Liao X."/>
            <person name="Peng D."/>
            <person name="Ji J."/>
            <person name="Jenkins J."/>
            <person name="Williams M."/>
            <person name="Shu S."/>
            <person name="Plott C."/>
            <person name="Barry K."/>
            <person name="Rajasekar S."/>
            <person name="Grimwood J."/>
            <person name="Han X."/>
            <person name="Sun S."/>
            <person name="Hou Z."/>
            <person name="He W."/>
            <person name="Dai G."/>
            <person name="Sun C."/>
            <person name="Schmutz J."/>
            <person name="Leebens-Mack J.H."/>
            <person name="Li F.W."/>
            <person name="Wang L."/>
        </authorList>
    </citation>
    <scope>NUCLEOTIDE SEQUENCE [LARGE SCALE GENOMIC DNA]</scope>
    <source>
        <strain evidence="2">cv. PW_Plant_1</strain>
    </source>
</reference>